<dbReference type="RefSeq" id="WP_183595035.1">
    <property type="nucleotide sequence ID" value="NZ_JACHWR010000004.1"/>
</dbReference>
<dbReference type="AlphaFoldDB" id="A0A7W4W0G5"/>
<comment type="caution">
    <text evidence="2">The sequence shown here is derived from an EMBL/GenBank/DDBJ whole genome shotgun (WGS) entry which is preliminary data.</text>
</comment>
<dbReference type="PANTHER" id="PTHR39339:SF1">
    <property type="entry name" value="CHAD DOMAIN-CONTAINING PROTEIN"/>
    <property type="match status" value="1"/>
</dbReference>
<dbReference type="Proteomes" id="UP000589626">
    <property type="component" value="Unassembled WGS sequence"/>
</dbReference>
<dbReference type="InterPro" id="IPR038186">
    <property type="entry name" value="CHAD_dom_sf"/>
</dbReference>
<dbReference type="InterPro" id="IPR007899">
    <property type="entry name" value="CHAD_dom"/>
</dbReference>
<evidence type="ECO:0000313" key="3">
    <source>
        <dbReference type="Proteomes" id="UP000589626"/>
    </source>
</evidence>
<dbReference type="PROSITE" id="PS51708">
    <property type="entry name" value="CHAD"/>
    <property type="match status" value="1"/>
</dbReference>
<evidence type="ECO:0000259" key="1">
    <source>
        <dbReference type="PROSITE" id="PS51708"/>
    </source>
</evidence>
<protein>
    <submittedName>
        <fullName evidence="2">CHAD domain-containing protein</fullName>
    </submittedName>
</protein>
<accession>A0A7W4W0G5</accession>
<organism evidence="2 3">
    <name type="scientific">Nocardioides soli</name>
    <dbReference type="NCBI Taxonomy" id="1036020"/>
    <lineage>
        <taxon>Bacteria</taxon>
        <taxon>Bacillati</taxon>
        <taxon>Actinomycetota</taxon>
        <taxon>Actinomycetes</taxon>
        <taxon>Propionibacteriales</taxon>
        <taxon>Nocardioidaceae</taxon>
        <taxon>Nocardioides</taxon>
    </lineage>
</organism>
<dbReference type="Gene3D" id="1.40.20.10">
    <property type="entry name" value="CHAD domain"/>
    <property type="match status" value="1"/>
</dbReference>
<gene>
    <name evidence="2" type="ORF">FHU40_004898</name>
</gene>
<dbReference type="Pfam" id="PF05235">
    <property type="entry name" value="CHAD"/>
    <property type="match status" value="1"/>
</dbReference>
<dbReference type="EMBL" id="JACHWR010000004">
    <property type="protein sequence ID" value="MBB3045045.1"/>
    <property type="molecule type" value="Genomic_DNA"/>
</dbReference>
<dbReference type="SMART" id="SM00880">
    <property type="entry name" value="CHAD"/>
    <property type="match status" value="1"/>
</dbReference>
<keyword evidence="3" id="KW-1185">Reference proteome</keyword>
<feature type="domain" description="CHAD" evidence="1">
    <location>
        <begin position="3"/>
        <end position="283"/>
    </location>
</feature>
<reference evidence="2 3" key="1">
    <citation type="submission" date="2020-08" db="EMBL/GenBank/DDBJ databases">
        <title>Sequencing the genomes of 1000 actinobacteria strains.</title>
        <authorList>
            <person name="Klenk H.-P."/>
        </authorList>
    </citation>
    <scope>NUCLEOTIDE SEQUENCE [LARGE SCALE GENOMIC DNA]</scope>
    <source>
        <strain evidence="2 3">DSM 105498</strain>
    </source>
</reference>
<dbReference type="PANTHER" id="PTHR39339">
    <property type="entry name" value="SLR1444 PROTEIN"/>
    <property type="match status" value="1"/>
</dbReference>
<sequence length="295" mass="32473">MGSQPVAHLVGDRLTQQVAAFGRWEDAARAGDDVAIHRMRVVCRRLRALLATFRPVFDRAQTDPIRAELAWLAGVLGAARDAAVVHDRLRGAVDQESPALVHGPVRHRLRTTFEGRGKPELRAALGSPRYADLRARLGALAADPPWTELADRPVGEVAPRLLRKDGKRVRRRARLAAGAGTDEAWHDARKAVKRLRYAAETVEPVAGGPARRLARDAKRLTATLGELQDTAMSRRELPALARAAARAGEPTFTYGLLHGRERARAEQLRARYCAWDTLDMLKSGTRRAGVAVREK</sequence>
<proteinExistence type="predicted"/>
<name>A0A7W4W0G5_9ACTN</name>
<evidence type="ECO:0000313" key="2">
    <source>
        <dbReference type="EMBL" id="MBB3045045.1"/>
    </source>
</evidence>